<sequence length="339" mass="37739">MLVEFTSTYYDGRSAKAHTMQARWNGVDLQVTGEGLDLLFSEQEWELQPPLGRTRRVFRLKSGARLETDDLQAIETVEQALGLNSGMRWVHAIEHNWKWVLLGFVVLGGFLFSFFRFGLPVVAQKAAEVTPVSVLVAMSDNALKLLERQYLQSTRIPAARQQKIESGFQKIVQSIGGDYPYKLHFYRSSLLGANAFALPSGDIVVTDNLIKLAKNDREILGVLAHEIGHVTERHGLKSIYQSLGVFFMISVAFGDVVSPTSLAASVPALLIQNGYSRAFEAEADQVAGKYMLAQGWGTEPLQTMLQKLVEDHEGSETTSLLSTHPGVQDRLKMLQQMKR</sequence>
<evidence type="ECO:0000313" key="11">
    <source>
        <dbReference type="Proteomes" id="UP000321306"/>
    </source>
</evidence>
<dbReference type="GO" id="GO:0051603">
    <property type="term" value="P:proteolysis involved in protein catabolic process"/>
    <property type="evidence" value="ECO:0007669"/>
    <property type="project" value="TreeGrafter"/>
</dbReference>
<name>A0A511MXY3_DEIC1</name>
<dbReference type="PANTHER" id="PTHR22726">
    <property type="entry name" value="METALLOENDOPEPTIDASE OMA1"/>
    <property type="match status" value="1"/>
</dbReference>
<organism evidence="10 11">
    <name type="scientific">Deinococcus cellulosilyticus (strain DSM 18568 / NBRC 106333 / KACC 11606 / 5516J-15)</name>
    <dbReference type="NCBI Taxonomy" id="1223518"/>
    <lineage>
        <taxon>Bacteria</taxon>
        <taxon>Thermotogati</taxon>
        <taxon>Deinococcota</taxon>
        <taxon>Deinococci</taxon>
        <taxon>Deinococcales</taxon>
        <taxon>Deinococcaceae</taxon>
        <taxon>Deinococcus</taxon>
    </lineage>
</organism>
<dbReference type="GO" id="GO:0004222">
    <property type="term" value="F:metalloendopeptidase activity"/>
    <property type="evidence" value="ECO:0007669"/>
    <property type="project" value="InterPro"/>
</dbReference>
<evidence type="ECO:0000259" key="9">
    <source>
        <dbReference type="Pfam" id="PF23368"/>
    </source>
</evidence>
<dbReference type="GO" id="GO:0046872">
    <property type="term" value="F:metal ion binding"/>
    <property type="evidence" value="ECO:0007669"/>
    <property type="project" value="UniProtKB-KW"/>
</dbReference>
<feature type="domain" description="DUF7092" evidence="9">
    <location>
        <begin position="6"/>
        <end position="80"/>
    </location>
</feature>
<evidence type="ECO:0000256" key="1">
    <source>
        <dbReference type="ARBA" id="ARBA00022670"/>
    </source>
</evidence>
<evidence type="ECO:0000313" key="10">
    <source>
        <dbReference type="EMBL" id="GEM45452.1"/>
    </source>
</evidence>
<evidence type="ECO:0000256" key="5">
    <source>
        <dbReference type="ARBA" id="ARBA00023049"/>
    </source>
</evidence>
<dbReference type="OrthoDB" id="9810445at2"/>
<evidence type="ECO:0000256" key="6">
    <source>
        <dbReference type="RuleBase" id="RU003983"/>
    </source>
</evidence>
<gene>
    <name evidence="10" type="ORF">DC3_10870</name>
</gene>
<keyword evidence="4 6" id="KW-0862">Zinc</keyword>
<dbReference type="AlphaFoldDB" id="A0A511MXY3"/>
<comment type="cofactor">
    <cofactor evidence="6">
        <name>Zn(2+)</name>
        <dbReference type="ChEBI" id="CHEBI:29105"/>
    </cofactor>
    <text evidence="6">Binds 1 zinc ion per subunit.</text>
</comment>
<keyword evidence="7" id="KW-1133">Transmembrane helix</keyword>
<reference evidence="10 11" key="1">
    <citation type="submission" date="2019-07" db="EMBL/GenBank/DDBJ databases">
        <title>Whole genome shotgun sequence of Deinococcus cellulosilyticus NBRC 106333.</title>
        <authorList>
            <person name="Hosoyama A."/>
            <person name="Uohara A."/>
            <person name="Ohji S."/>
            <person name="Ichikawa N."/>
        </authorList>
    </citation>
    <scope>NUCLEOTIDE SEQUENCE [LARGE SCALE GENOMIC DNA]</scope>
    <source>
        <strain evidence="10 11">NBRC 106333</strain>
    </source>
</reference>
<protein>
    <submittedName>
        <fullName evidence="10">Uncharacterized protein</fullName>
    </submittedName>
</protein>
<dbReference type="RefSeq" id="WP_146882908.1">
    <property type="nucleotide sequence ID" value="NZ_BJXB01000003.1"/>
</dbReference>
<dbReference type="GO" id="GO:0016020">
    <property type="term" value="C:membrane"/>
    <property type="evidence" value="ECO:0007669"/>
    <property type="project" value="TreeGrafter"/>
</dbReference>
<evidence type="ECO:0000256" key="4">
    <source>
        <dbReference type="ARBA" id="ARBA00022833"/>
    </source>
</evidence>
<keyword evidence="5 6" id="KW-0482">Metalloprotease</keyword>
<dbReference type="Pfam" id="PF23368">
    <property type="entry name" value="DUF7092"/>
    <property type="match status" value="1"/>
</dbReference>
<dbReference type="Pfam" id="PF01435">
    <property type="entry name" value="Peptidase_M48"/>
    <property type="match status" value="1"/>
</dbReference>
<evidence type="ECO:0000256" key="3">
    <source>
        <dbReference type="ARBA" id="ARBA00022801"/>
    </source>
</evidence>
<keyword evidence="1 6" id="KW-0645">Protease</keyword>
<dbReference type="InterPro" id="IPR051156">
    <property type="entry name" value="Mito/Outer_Membr_Metalloprot"/>
</dbReference>
<dbReference type="CDD" id="cd07332">
    <property type="entry name" value="M48C_Oma1_like"/>
    <property type="match status" value="1"/>
</dbReference>
<evidence type="ECO:0000256" key="2">
    <source>
        <dbReference type="ARBA" id="ARBA00022723"/>
    </source>
</evidence>
<dbReference type="InterPro" id="IPR001915">
    <property type="entry name" value="Peptidase_M48"/>
</dbReference>
<proteinExistence type="inferred from homology"/>
<keyword evidence="7" id="KW-0812">Transmembrane</keyword>
<evidence type="ECO:0000256" key="7">
    <source>
        <dbReference type="SAM" id="Phobius"/>
    </source>
</evidence>
<comment type="similarity">
    <text evidence="6">Belongs to the peptidase M48 family.</text>
</comment>
<feature type="transmembrane region" description="Helical" evidence="7">
    <location>
        <begin position="97"/>
        <end position="119"/>
    </location>
</feature>
<dbReference type="EMBL" id="BJXB01000003">
    <property type="protein sequence ID" value="GEM45452.1"/>
    <property type="molecule type" value="Genomic_DNA"/>
</dbReference>
<keyword evidence="2" id="KW-0479">Metal-binding</keyword>
<keyword evidence="11" id="KW-1185">Reference proteome</keyword>
<accession>A0A511MXY3</accession>
<dbReference type="Gene3D" id="3.30.2010.10">
    <property type="entry name" value="Metalloproteases ('zincins'), catalytic domain"/>
    <property type="match status" value="1"/>
</dbReference>
<dbReference type="PANTHER" id="PTHR22726:SF1">
    <property type="entry name" value="METALLOENDOPEPTIDASE OMA1, MITOCHONDRIAL"/>
    <property type="match status" value="1"/>
</dbReference>
<keyword evidence="7" id="KW-0472">Membrane</keyword>
<evidence type="ECO:0000259" key="8">
    <source>
        <dbReference type="Pfam" id="PF01435"/>
    </source>
</evidence>
<keyword evidence="3 6" id="KW-0378">Hydrolase</keyword>
<comment type="caution">
    <text evidence="10">The sequence shown here is derived from an EMBL/GenBank/DDBJ whole genome shotgun (WGS) entry which is preliminary data.</text>
</comment>
<dbReference type="Proteomes" id="UP000321306">
    <property type="component" value="Unassembled WGS sequence"/>
</dbReference>
<feature type="domain" description="Peptidase M48" evidence="8">
    <location>
        <begin position="159"/>
        <end position="337"/>
    </location>
</feature>
<dbReference type="InterPro" id="IPR055518">
    <property type="entry name" value="DUF7092"/>
</dbReference>